<gene>
    <name evidence="5" type="ORF">EW146_g2441</name>
</gene>
<dbReference type="GO" id="GO:0008541">
    <property type="term" value="C:proteasome regulatory particle, lid subcomplex"/>
    <property type="evidence" value="ECO:0007669"/>
    <property type="project" value="TreeGrafter"/>
</dbReference>
<dbReference type="GO" id="GO:0005737">
    <property type="term" value="C:cytoplasm"/>
    <property type="evidence" value="ECO:0007669"/>
    <property type="project" value="TreeGrafter"/>
</dbReference>
<dbReference type="Gene3D" id="3.80.10.10">
    <property type="entry name" value="Ribonuclease Inhibitor"/>
    <property type="match status" value="1"/>
</dbReference>
<dbReference type="InterPro" id="IPR032675">
    <property type="entry name" value="LRR_dom_sf"/>
</dbReference>
<dbReference type="InterPro" id="IPR054559">
    <property type="entry name" value="PSMD12-CSN4-like_N"/>
</dbReference>
<dbReference type="InterPro" id="IPR040134">
    <property type="entry name" value="PSMD12/CSN4"/>
</dbReference>
<dbReference type="InterPro" id="IPR036390">
    <property type="entry name" value="WH_DNA-bd_sf"/>
</dbReference>
<dbReference type="InterPro" id="IPR036388">
    <property type="entry name" value="WH-like_DNA-bd_sf"/>
</dbReference>
<sequence>MPEHVEIFSSSYVPQSQATTGTKPVGVDTTFLTIVVFASGKNRISVPMAAFRNDSTASEPCLFRDSRFLVSTAIAVDDASTACGLVPISSQDTTWAAAYILPSLAARAFCITCISLSSRRSRELRRQSSTTSSYVSYSVYRQTMAPSILKDADVTHKVLEYVLDSPNGRRSLSRMARTCKVLCEPALNLLWKELDSLIPLISLFPNHLFKRSRRPGLGLAIMPIEEDWNKLLAYGHRVRRLTYDESSKSVSPSIFPILEEYRPRTYILPNLTTLVWRAETPAGLDRCQLFLNTDLQGLVLEIGTRFPQLATFFTDLSLRTRLTSLSVMSPTSLPDDFSRVLAPQTELEKLVLVAPGALSPGVGKWASSLPILRSLQVDLTGRAAIAVEGFFDDIEVGSDTPASPDSGVFSGEDIDFSDIKKSTLRLTEDRAPLRGAFVSLRHLHLTGEVSNVVVFLKHLACPVSQLELVIEDPFDRADWQDLCILLCESFGDSLQSLRVSASGASRFVDLVRSTSRAAEFTAKRLSLDGLSFLPALARFEIDLPESVTFHNSDLARIAQACPNIEILRLCPVARFPISAGPPSLTLEGLAYLTTNCRRLHTLALVVNGQPGTDEIFNIPSVSSRSLLRLHVGHSWIRDPLQAAILISHLAPYADYLKWFHEKNRPGYIETHAQGWARVAEILPHLQAVRLVERRAAAYWNVPEPPQKVDKAIHATPESVSRGVWASVNTIDAGIQFSPSVVSRFVEAKPALTSTSIQAIPSVMDQEIDAVPNVFEKSVDARPAVVSREVSAIASTATKYVHAVVSPESSTSSTSKQTHYPRMFVPPVVSGAVSMAWRAMVFGPNFVTARLYDVWSLTPFRAHTQKNNTMFEKVTNGNVPETETEKTGVPEANGTSNGDISPGMDTDTDTGTKLDCDSHAYDSMNTNSSNYVSYDTHAAPLIHTSIAVDESPSQQKQVRTKEHMQGLPAELFIGTSKKGRPLADHAGTRQSATVDCPSSSYKHFYTMAEHRKQEKDYTKEVDEILPQSNALAESGRLQDALDTLFALEKQTRNASDLMSTTRLVKTIVEIAYAARDYEQLNSAIHVLCKKQGQLKGAIQAMVELAMTWLEEIRQRDGVEKWLQLVETLRSVTDGKLFLETPRARVTLLLSHYHESLSQNPTPTSPPPRESLITASDLLSELQVETYSSMERREKTEFILEQMRLLIKVAQMKDEESGKEGKDPLAGGETEWVKVRVGSRKVNETSLQEKDNEELKLKFYDMMVQHGLRNSAYLDVAKYYHKVWETPSIKEDVSVKGRIALEHIVCFVVLAPHDNEQSDMMHRLFNDPALAKLELYYNLLKSFTTPELMRWPGVETIYGPYLRETAIFSQKKHWDDLRTRAIEHNIRVIAKYYTRITLSRLTSLLDLSPEQTEETLCRLVVSGTVWARIDRPTGVVNFQNKRSAEDVMNDWSSDMQKLLDFVEKTWMGMNAAQAAQSRVKA</sequence>
<protein>
    <recommendedName>
        <fullName evidence="4">PCI domain-containing protein</fullName>
    </recommendedName>
</protein>
<proteinExistence type="inferred from homology"/>
<dbReference type="Pfam" id="PF01399">
    <property type="entry name" value="PCI"/>
    <property type="match status" value="1"/>
</dbReference>
<evidence type="ECO:0000256" key="3">
    <source>
        <dbReference type="SAM" id="MobiDB-lite"/>
    </source>
</evidence>
<keyword evidence="6" id="KW-1185">Reference proteome</keyword>
<reference evidence="5 6" key="1">
    <citation type="submission" date="2019-02" db="EMBL/GenBank/DDBJ databases">
        <title>Genome sequencing of the rare red list fungi Bondarzewia mesenterica.</title>
        <authorList>
            <person name="Buettner E."/>
            <person name="Kellner H."/>
        </authorList>
    </citation>
    <scope>NUCLEOTIDE SEQUENCE [LARGE SCALE GENOMIC DNA]</scope>
    <source>
        <strain evidence="5 6">DSM 108281</strain>
    </source>
</reference>
<dbReference type="SMART" id="SM00088">
    <property type="entry name" value="PINT"/>
    <property type="match status" value="1"/>
</dbReference>
<dbReference type="Proteomes" id="UP000310158">
    <property type="component" value="Unassembled WGS sequence"/>
</dbReference>
<feature type="domain" description="PCI" evidence="4">
    <location>
        <begin position="1273"/>
        <end position="1441"/>
    </location>
</feature>
<dbReference type="SUPFAM" id="SSF46785">
    <property type="entry name" value="Winged helix' DNA-binding domain"/>
    <property type="match status" value="1"/>
</dbReference>
<comment type="similarity">
    <text evidence="1">Belongs to the proteasome subunit p55 family.</text>
</comment>
<dbReference type="PANTHER" id="PTHR10855:SF1">
    <property type="entry name" value="26S PROTEASOME NON-ATPASE REGULATORY SUBUNIT 12"/>
    <property type="match status" value="1"/>
</dbReference>
<accession>A0A4S4M6T3</accession>
<dbReference type="OrthoDB" id="268763at2759"/>
<dbReference type="PANTHER" id="PTHR10855">
    <property type="entry name" value="26S PROTEASOME NON-ATPASE REGULATORY SUBUNIT 12/COP9 SIGNALOSOME COMPLEX SUBUNIT 4"/>
    <property type="match status" value="1"/>
</dbReference>
<evidence type="ECO:0000313" key="6">
    <source>
        <dbReference type="Proteomes" id="UP000310158"/>
    </source>
</evidence>
<feature type="region of interest" description="Disordered" evidence="3">
    <location>
        <begin position="879"/>
        <end position="904"/>
    </location>
</feature>
<dbReference type="Pfam" id="PF22241">
    <property type="entry name" value="PSMD12-CSN4_N"/>
    <property type="match status" value="1"/>
</dbReference>
<evidence type="ECO:0000259" key="4">
    <source>
        <dbReference type="PROSITE" id="PS50250"/>
    </source>
</evidence>
<dbReference type="InterPro" id="IPR000717">
    <property type="entry name" value="PCI_dom"/>
</dbReference>
<name>A0A4S4M6T3_9AGAM</name>
<comment type="caution">
    <text evidence="5">The sequence shown here is derived from an EMBL/GenBank/DDBJ whole genome shotgun (WGS) entry which is preliminary data.</text>
</comment>
<evidence type="ECO:0000256" key="2">
    <source>
        <dbReference type="ARBA" id="ARBA00022942"/>
    </source>
</evidence>
<dbReference type="EMBL" id="SGPL01000072">
    <property type="protein sequence ID" value="THH18560.1"/>
    <property type="molecule type" value="Genomic_DNA"/>
</dbReference>
<dbReference type="PROSITE" id="PS50250">
    <property type="entry name" value="PCI"/>
    <property type="match status" value="1"/>
</dbReference>
<evidence type="ECO:0000256" key="1">
    <source>
        <dbReference type="ARBA" id="ARBA00006397"/>
    </source>
</evidence>
<keyword evidence="2" id="KW-0647">Proteasome</keyword>
<organism evidence="5 6">
    <name type="scientific">Bondarzewia mesenterica</name>
    <dbReference type="NCBI Taxonomy" id="1095465"/>
    <lineage>
        <taxon>Eukaryota</taxon>
        <taxon>Fungi</taxon>
        <taxon>Dikarya</taxon>
        <taxon>Basidiomycota</taxon>
        <taxon>Agaricomycotina</taxon>
        <taxon>Agaricomycetes</taxon>
        <taxon>Russulales</taxon>
        <taxon>Bondarzewiaceae</taxon>
        <taxon>Bondarzewia</taxon>
    </lineage>
</organism>
<dbReference type="GO" id="GO:0005634">
    <property type="term" value="C:nucleus"/>
    <property type="evidence" value="ECO:0007669"/>
    <property type="project" value="UniProtKB-ARBA"/>
</dbReference>
<evidence type="ECO:0000313" key="5">
    <source>
        <dbReference type="EMBL" id="THH18560.1"/>
    </source>
</evidence>
<dbReference type="FunFam" id="1.10.10.10:FF:000070">
    <property type="entry name" value="26S proteasome non-ATPase regulatory subunit 12"/>
    <property type="match status" value="1"/>
</dbReference>
<dbReference type="Gene3D" id="1.10.10.10">
    <property type="entry name" value="Winged helix-like DNA-binding domain superfamily/Winged helix DNA-binding domain"/>
    <property type="match status" value="1"/>
</dbReference>